<evidence type="ECO:0000256" key="2">
    <source>
        <dbReference type="SAM" id="Phobius"/>
    </source>
</evidence>
<dbReference type="GO" id="GO:0035091">
    <property type="term" value="F:phosphatidylinositol binding"/>
    <property type="evidence" value="ECO:0007669"/>
    <property type="project" value="TreeGrafter"/>
</dbReference>
<evidence type="ECO:0000313" key="5">
    <source>
        <dbReference type="RefSeq" id="XP_030766629.1"/>
    </source>
</evidence>
<dbReference type="KEGG" id="soy:115890525"/>
<proteinExistence type="predicted"/>
<dbReference type="PANTHER" id="PTHR22775">
    <property type="entry name" value="SORTING NEXIN"/>
    <property type="match status" value="1"/>
</dbReference>
<dbReference type="PANTHER" id="PTHR22775:SF48">
    <property type="entry name" value="SORTING NEXIN-25"/>
    <property type="match status" value="1"/>
</dbReference>
<feature type="transmembrane region" description="Helical" evidence="2">
    <location>
        <begin position="7"/>
        <end position="26"/>
    </location>
</feature>
<accession>A0A6J2YTK3</accession>
<dbReference type="AlphaFoldDB" id="A0A6J2YTK3"/>
<dbReference type="Proteomes" id="UP000504635">
    <property type="component" value="Unplaced"/>
</dbReference>
<dbReference type="PROSITE" id="PS51207">
    <property type="entry name" value="PXA"/>
    <property type="match status" value="1"/>
</dbReference>
<keyword evidence="2" id="KW-0812">Transmembrane</keyword>
<feature type="domain" description="PXA" evidence="3">
    <location>
        <begin position="94"/>
        <end position="257"/>
    </location>
</feature>
<dbReference type="OrthoDB" id="5582218at2759"/>
<evidence type="ECO:0000313" key="4">
    <source>
        <dbReference type="Proteomes" id="UP000504635"/>
    </source>
</evidence>
<feature type="compositionally biased region" description="Basic and acidic residues" evidence="1">
    <location>
        <begin position="617"/>
        <end position="627"/>
    </location>
</feature>
<dbReference type="GeneID" id="115890525"/>
<dbReference type="RefSeq" id="XP_030766629.1">
    <property type="nucleotide sequence ID" value="XM_030910769.1"/>
</dbReference>
<keyword evidence="4" id="KW-1185">Reference proteome</keyword>
<evidence type="ECO:0000259" key="3">
    <source>
        <dbReference type="PROSITE" id="PS51207"/>
    </source>
</evidence>
<evidence type="ECO:0000256" key="1">
    <source>
        <dbReference type="SAM" id="MobiDB-lite"/>
    </source>
</evidence>
<gene>
    <name evidence="5" type="primary">LOC115890525</name>
</gene>
<organism evidence="4 5">
    <name type="scientific">Sitophilus oryzae</name>
    <name type="common">Rice weevil</name>
    <name type="synonym">Curculio oryzae</name>
    <dbReference type="NCBI Taxonomy" id="7048"/>
    <lineage>
        <taxon>Eukaryota</taxon>
        <taxon>Metazoa</taxon>
        <taxon>Ecdysozoa</taxon>
        <taxon>Arthropoda</taxon>
        <taxon>Hexapoda</taxon>
        <taxon>Insecta</taxon>
        <taxon>Pterygota</taxon>
        <taxon>Neoptera</taxon>
        <taxon>Endopterygota</taxon>
        <taxon>Coleoptera</taxon>
        <taxon>Polyphaga</taxon>
        <taxon>Cucujiformia</taxon>
        <taxon>Curculionidae</taxon>
        <taxon>Dryophthorinae</taxon>
        <taxon>Sitophilus</taxon>
    </lineage>
</organism>
<protein>
    <submittedName>
        <fullName evidence="5">Uncharacterized protein LOC115890525 isoform X1</fullName>
    </submittedName>
</protein>
<feature type="region of interest" description="Disordered" evidence="1">
    <location>
        <begin position="615"/>
        <end position="667"/>
    </location>
</feature>
<keyword evidence="2" id="KW-1133">Transmembrane helix</keyword>
<feature type="transmembrane region" description="Helical" evidence="2">
    <location>
        <begin position="32"/>
        <end position="52"/>
    </location>
</feature>
<keyword evidence="2" id="KW-0472">Membrane</keyword>
<name>A0A6J2YTK3_SITOR</name>
<feature type="region of interest" description="Disordered" evidence="1">
    <location>
        <begin position="308"/>
        <end position="336"/>
    </location>
</feature>
<dbReference type="InterPro" id="IPR003114">
    <property type="entry name" value="Phox_assoc"/>
</dbReference>
<reference evidence="5" key="1">
    <citation type="submission" date="2025-08" db="UniProtKB">
        <authorList>
            <consortium name="RefSeq"/>
        </authorList>
    </citation>
    <scope>IDENTIFICATION</scope>
    <source>
        <tissue evidence="5">Gonads</tissue>
    </source>
</reference>
<sequence length="973" mass="110027">MISKALLFKIFLLIFPITVYFSNFILPMSGLALISVSLCVCFVSMCITFVGLHRLLQYKEPIPVQFFQDYMRYLGVRISIPQKKPIPKPNIDSVKKLTSELDTYFISKWYVDISKDSNFPNESRAFMEEVLTRLIDVQLQVNNKQVLHGVLNIFLRHLKEFRRSVKRREKYNCAIEDLYRYSHLCSTLNIKKPKDYFLQQLTINLLRHFINSELWNSLPCHILVSILARKFICYLVDLCSDPEVLNYLILTNVSSKSVQEKLRLKEYGRISLVQFFDTVDSKTVNIDNMENKDGIDGHDVIGNTEVKPLENETAADVKSEPITEPSESKPKEVKEDTSDKIVYRIKPKSHIQKDTITTIPRSPKKTDSVKIYEPKSTSKTWRDSRDLACISLGQDPLDALATATDGSSKNIKHNFWDTAVISEENKQDSPSSAAHIFNEVMNMTSMEGLKSSIKPISDATERTLHNIKDLQETTVHNALHKIGDFQVTHTQRKRVDSLNYLHYLPPNTLMHSSVLSNTQRLLHARREDEAAGMVEGILDFGRAGFRKGLRLTGLQDNIENAKATLTGIPIAKSAQRSMRDQVKKKLEELRKSDSDSLEKISSAESVESVWINPLDSPHLEDIPEKSGKTVTHGPDKTPSGDSVSIPSISTEQPADSDSPDPEYEDTADLASSIAKLRSLLQQRSSESNLSTPALSPMPEDYIQKQVESENVSDVEAMEVDGMMPNFYKFCAKTASGVLSNTLNTIKTALPGNNPGQVYTVERWKFKTESQESETLIRMKKLLSERKEYCILDKEIDTGYDALDSVDIFQQSPVLISNVTFEDELDDFEGKIPVTKVLLDIFCELLADSNSPLIQEPVIKGILLTCGSYVECKIENQIHESLAHFAEHLVTIPETSNTNVLLMDLDDYIEAMKSGIPDLIKYVFRKHVLHNTIKLFISSLQKKKINQDVVLQVFELVAMKLIEESTQVSPPASA</sequence>
<feature type="compositionally biased region" description="Polar residues" evidence="1">
    <location>
        <begin position="639"/>
        <end position="655"/>
    </location>
</feature>
<dbReference type="InParanoid" id="A0A6J2YTK3"/>
<dbReference type="Pfam" id="PF02194">
    <property type="entry name" value="PXA"/>
    <property type="match status" value="1"/>
</dbReference>
<dbReference type="SMART" id="SM00313">
    <property type="entry name" value="PXA"/>
    <property type="match status" value="1"/>
</dbReference>
<feature type="compositionally biased region" description="Acidic residues" evidence="1">
    <location>
        <begin position="657"/>
        <end position="667"/>
    </location>
</feature>